<keyword evidence="3" id="KW-0963">Cytoplasm</keyword>
<dbReference type="RefSeq" id="WP_022160298.1">
    <property type="nucleotide sequence ID" value="NZ_JADMYR010000010.1"/>
</dbReference>
<dbReference type="PANTHER" id="PTHR43650:SF1">
    <property type="entry name" value="PYROPHOSPHATE--FRUCTOSE 6-PHOSPHATE 1-PHOSPHOTRANSFERASE SUBUNIT BETA 2"/>
    <property type="match status" value="1"/>
</dbReference>
<dbReference type="SUPFAM" id="SSF53784">
    <property type="entry name" value="Phosphofructokinase"/>
    <property type="match status" value="1"/>
</dbReference>
<dbReference type="PIRSF" id="PIRSF036482">
    <property type="entry name" value="PPi_PFK_TM0289"/>
    <property type="match status" value="1"/>
</dbReference>
<evidence type="ECO:0000256" key="9">
    <source>
        <dbReference type="ARBA" id="ARBA00038478"/>
    </source>
</evidence>
<protein>
    <submittedName>
        <fullName evidence="13">6-phosphofructokinase</fullName>
        <ecNumber evidence="12">2.7.1.11</ecNumber>
    </submittedName>
</protein>
<dbReference type="InterPro" id="IPR011403">
    <property type="entry name" value="PPi-PFK_TM0289"/>
</dbReference>
<dbReference type="Gene3D" id="3.40.50.460">
    <property type="entry name" value="Phosphofructokinase domain"/>
    <property type="match status" value="1"/>
</dbReference>
<dbReference type="GO" id="GO:0047334">
    <property type="term" value="F:diphosphate-fructose-6-phosphate 1-phosphotransferase activity"/>
    <property type="evidence" value="ECO:0007669"/>
    <property type="project" value="UniProtKB-EC"/>
</dbReference>
<name>A0A412TYZ2_9BACT</name>
<evidence type="ECO:0000256" key="8">
    <source>
        <dbReference type="ARBA" id="ARBA00023152"/>
    </source>
</evidence>
<keyword evidence="6 13" id="KW-0418">Kinase</keyword>
<dbReference type="InterPro" id="IPR000023">
    <property type="entry name" value="Phosphofructokinase_dom"/>
</dbReference>
<dbReference type="UniPathway" id="UPA00109">
    <property type="reaction ID" value="UER00182"/>
</dbReference>
<dbReference type="Gene3D" id="3.40.50.450">
    <property type="match status" value="1"/>
</dbReference>
<dbReference type="InterPro" id="IPR022953">
    <property type="entry name" value="ATP_PFK"/>
</dbReference>
<dbReference type="PANTHER" id="PTHR43650">
    <property type="entry name" value="PYROPHOSPHATE--FRUCTOSE 6-PHOSPHATE 1-PHOSPHOTRANSFERASE"/>
    <property type="match status" value="1"/>
</dbReference>
<evidence type="ECO:0000256" key="4">
    <source>
        <dbReference type="ARBA" id="ARBA00022679"/>
    </source>
</evidence>
<evidence type="ECO:0000313" key="14">
    <source>
        <dbReference type="Proteomes" id="UP000284243"/>
    </source>
</evidence>
<feature type="domain" description="Phosphofructokinase" evidence="11">
    <location>
        <begin position="4"/>
        <end position="318"/>
    </location>
</feature>
<evidence type="ECO:0000256" key="3">
    <source>
        <dbReference type="ARBA" id="ARBA00022490"/>
    </source>
</evidence>
<proteinExistence type="inferred from homology"/>
<dbReference type="GO" id="GO:0009749">
    <property type="term" value="P:response to glucose"/>
    <property type="evidence" value="ECO:0007669"/>
    <property type="project" value="TreeGrafter"/>
</dbReference>
<gene>
    <name evidence="13" type="ORF">DWW57_00925</name>
    <name evidence="12" type="ORF">PN645_15630</name>
</gene>
<comment type="cofactor">
    <cofactor evidence="1">
        <name>Mg(2+)</name>
        <dbReference type="ChEBI" id="CHEBI:18420"/>
    </cofactor>
</comment>
<reference evidence="13 14" key="1">
    <citation type="submission" date="2018-08" db="EMBL/GenBank/DDBJ databases">
        <title>A genome reference for cultivated species of the human gut microbiota.</title>
        <authorList>
            <person name="Zou Y."/>
            <person name="Xue W."/>
            <person name="Luo G."/>
        </authorList>
    </citation>
    <scope>NUCLEOTIDE SEQUENCE [LARGE SCALE GENOMIC DNA]</scope>
    <source>
        <strain evidence="13 14">AF16-14</strain>
    </source>
</reference>
<comment type="caution">
    <text evidence="13">The sequence shown here is derived from an EMBL/GenBank/DDBJ whole genome shotgun (WGS) entry which is preliminary data.</text>
</comment>
<dbReference type="PRINTS" id="PR00476">
    <property type="entry name" value="PHFRCTKINASE"/>
</dbReference>
<keyword evidence="8" id="KW-0324">Glycolysis</keyword>
<sequence length="403" mass="44768">MRTIAILCGGGPAPGINTVVATVTKVFLKDGFRVLAIHEGYKGLFAVHPEVEELTYEKADQIYSRGGSAIKMSRFKPEDQDFTTALFVKEGIELLVTIGGDDTASTANRLTKYLAAHQVNIRNIHVPKTIDNDLPLPEGIPTFGFTSAKEMGVTIGKVIKAEASTTQNWYLLMSMGREAGHLAFEIGKGIHASMIIIPEMFNKTQITIDKIVRLIISSMIKRRIVGQKFGVVVVGEGIFHFLQDEDIASSGITFDYDAHGHPELSEVSKAHVISKILKNRLKELNLDIICRPVEVGYSLRCVDPSAFDLTYCTTLGIGVKKLYDEGHSGCMVAVNLEEEVIPVYLKDVEDEHGKIRTRLVNIDKEVVRQTLAENIYYLTAQDRSLARKWLADPEPFEYERILG</sequence>
<keyword evidence="4 12" id="KW-0808">Transferase</keyword>
<dbReference type="EC" id="2.7.1.11" evidence="12"/>
<organism evidence="13 14">
    <name type="scientific">Odoribacter splanchnicus</name>
    <dbReference type="NCBI Taxonomy" id="28118"/>
    <lineage>
        <taxon>Bacteria</taxon>
        <taxon>Pseudomonadati</taxon>
        <taxon>Bacteroidota</taxon>
        <taxon>Bacteroidia</taxon>
        <taxon>Bacteroidales</taxon>
        <taxon>Odoribacteraceae</taxon>
        <taxon>Odoribacter</taxon>
    </lineage>
</organism>
<dbReference type="GO" id="GO:0005829">
    <property type="term" value="C:cytosol"/>
    <property type="evidence" value="ECO:0007669"/>
    <property type="project" value="TreeGrafter"/>
</dbReference>
<comment type="function">
    <text evidence="2">Catalyzes the phosphorylation of D-fructose 6-phosphate, the first committing step of glycolysis. Uses inorganic phosphate (PPi) as phosphoryl donor instead of ATP like common ATP-dependent phosphofructokinases (ATP-PFKs), which renders the reaction reversible, and can thus function both in glycolysis and gluconeogenesis. Consistently, PPi-PFK can replace the enzymes of both the forward (ATP-PFK) and reverse (fructose-bisphosphatase (FBPase)) reactions.</text>
</comment>
<evidence type="ECO:0000313" key="12">
    <source>
        <dbReference type="EMBL" id="MDB9224420.1"/>
    </source>
</evidence>
<evidence type="ECO:0000256" key="1">
    <source>
        <dbReference type="ARBA" id="ARBA00001946"/>
    </source>
</evidence>
<dbReference type="Pfam" id="PF00365">
    <property type="entry name" value="PFK"/>
    <property type="match status" value="1"/>
</dbReference>
<dbReference type="GO" id="GO:0006002">
    <property type="term" value="P:fructose 6-phosphate metabolic process"/>
    <property type="evidence" value="ECO:0007669"/>
    <property type="project" value="InterPro"/>
</dbReference>
<dbReference type="GO" id="GO:0003872">
    <property type="term" value="F:6-phosphofructokinase activity"/>
    <property type="evidence" value="ECO:0007669"/>
    <property type="project" value="UniProtKB-EC"/>
</dbReference>
<comment type="similarity">
    <text evidence="9">Belongs to the phosphofructokinase type A (PFKA) family.</text>
</comment>
<dbReference type="Proteomes" id="UP001212263">
    <property type="component" value="Unassembled WGS sequence"/>
</dbReference>
<reference evidence="12" key="2">
    <citation type="submission" date="2023-01" db="EMBL/GenBank/DDBJ databases">
        <title>Human gut microbiome strain richness.</title>
        <authorList>
            <person name="Chen-Liaw A."/>
        </authorList>
    </citation>
    <scope>NUCLEOTIDE SEQUENCE</scope>
    <source>
        <strain evidence="12">RTP21484st1_B7_RTP21484_190118</strain>
    </source>
</reference>
<dbReference type="EMBL" id="JAQMRD010000024">
    <property type="protein sequence ID" value="MDB9224420.1"/>
    <property type="molecule type" value="Genomic_DNA"/>
</dbReference>
<evidence type="ECO:0000256" key="2">
    <source>
        <dbReference type="ARBA" id="ARBA00003138"/>
    </source>
</evidence>
<evidence type="ECO:0000313" key="13">
    <source>
        <dbReference type="EMBL" id="RGU58994.1"/>
    </source>
</evidence>
<keyword evidence="7" id="KW-0460">Magnesium</keyword>
<evidence type="ECO:0000256" key="5">
    <source>
        <dbReference type="ARBA" id="ARBA00022723"/>
    </source>
</evidence>
<keyword evidence="5" id="KW-0479">Metal-binding</keyword>
<dbReference type="AlphaFoldDB" id="A0A412TYZ2"/>
<dbReference type="GO" id="GO:0046872">
    <property type="term" value="F:metal ion binding"/>
    <property type="evidence" value="ECO:0007669"/>
    <property type="project" value="UniProtKB-KW"/>
</dbReference>
<accession>A0A412TYZ2</accession>
<dbReference type="Proteomes" id="UP000284243">
    <property type="component" value="Unassembled WGS sequence"/>
</dbReference>
<evidence type="ECO:0000259" key="11">
    <source>
        <dbReference type="Pfam" id="PF00365"/>
    </source>
</evidence>
<comment type="catalytic activity">
    <reaction evidence="10">
        <text>beta-D-fructose 6-phosphate + diphosphate = beta-D-fructose 1,6-bisphosphate + phosphate + H(+)</text>
        <dbReference type="Rhea" id="RHEA:13613"/>
        <dbReference type="ChEBI" id="CHEBI:15378"/>
        <dbReference type="ChEBI" id="CHEBI:32966"/>
        <dbReference type="ChEBI" id="CHEBI:33019"/>
        <dbReference type="ChEBI" id="CHEBI:43474"/>
        <dbReference type="ChEBI" id="CHEBI:57634"/>
        <dbReference type="EC" id="2.7.1.90"/>
    </reaction>
</comment>
<dbReference type="InterPro" id="IPR035966">
    <property type="entry name" value="PKF_sf"/>
</dbReference>
<dbReference type="EMBL" id="QRYC01000001">
    <property type="protein sequence ID" value="RGU58994.1"/>
    <property type="molecule type" value="Genomic_DNA"/>
</dbReference>
<evidence type="ECO:0000256" key="6">
    <source>
        <dbReference type="ARBA" id="ARBA00022777"/>
    </source>
</evidence>
<evidence type="ECO:0000256" key="10">
    <source>
        <dbReference type="ARBA" id="ARBA00048072"/>
    </source>
</evidence>
<evidence type="ECO:0000256" key="7">
    <source>
        <dbReference type="ARBA" id="ARBA00022842"/>
    </source>
</evidence>